<dbReference type="PANTHER" id="PTHR43384:SF10">
    <property type="entry name" value="ATPASE INVOLVED IN CHROMOSOME PARTITIONING, PARA_MIND FAMILY"/>
    <property type="match status" value="1"/>
</dbReference>
<evidence type="ECO:0000313" key="2">
    <source>
        <dbReference type="EMBL" id="MFH8590045.1"/>
    </source>
</evidence>
<reference evidence="2 3" key="1">
    <citation type="submission" date="2024-10" db="EMBL/GenBank/DDBJ databases">
        <title>The Natural Products Discovery Center: Release of the First 8490 Sequenced Strains for Exploring Actinobacteria Biosynthetic Diversity.</title>
        <authorList>
            <person name="Kalkreuter E."/>
            <person name="Kautsar S.A."/>
            <person name="Yang D."/>
            <person name="Bader C.D."/>
            <person name="Teijaro C.N."/>
            <person name="Fluegel L."/>
            <person name="Davis C.M."/>
            <person name="Simpson J.R."/>
            <person name="Lauterbach L."/>
            <person name="Steele A.D."/>
            <person name="Gui C."/>
            <person name="Meng S."/>
            <person name="Li G."/>
            <person name="Viehrig K."/>
            <person name="Ye F."/>
            <person name="Su P."/>
            <person name="Kiefer A.F."/>
            <person name="Nichols A."/>
            <person name="Cepeda A.J."/>
            <person name="Yan W."/>
            <person name="Fan B."/>
            <person name="Jiang Y."/>
            <person name="Adhikari A."/>
            <person name="Zheng C.-J."/>
            <person name="Schuster L."/>
            <person name="Cowan T.M."/>
            <person name="Smanski M.J."/>
            <person name="Chevrette M.G."/>
            <person name="De Carvalho L.P.S."/>
            <person name="Shen B."/>
        </authorList>
    </citation>
    <scope>NUCLEOTIDE SEQUENCE [LARGE SCALE GENOMIC DNA]</scope>
    <source>
        <strain evidence="2 3">NPDC018013</strain>
    </source>
</reference>
<sequence>MTYLTDPVRFDQARPFAEATARNAAASGADVLLVRDILGRFSLLVDDRETAIDAGKAEGWRDRLTTTLGKYATDRPLLFASDLFQPDSLFASPRVSPLIGYSPGPGEGHIHLLENTVVGEDWAKVSTPVAEAGGVRTARTAVYGIKGGVGRSTATFMLAKHLADLGHCVLVADLDLESPGSGPLLVAEDQLPQYGIVDQLVESALGNDEGLDLVAQATHAHVKGNGELWVAPARGRGVPGTEYAYVEKLNRVYADVPTQSLSDFADRLEAAVSACEEAVTRASRRPDVVIIDSRAGIHDIAAVALSRLCDLALLFGSDNRQTWEGYRDLFAAWRSSGQAPVIREKLRMIASMVPDSTDRPKEQYLEAFRDHAWSCFSVLYDDLVGDDASGFNPSPEDESAPHAPIPILFTLELVGLDAAATSGWDDRSFVRTAYDSFLETATRLMIEGP</sequence>
<protein>
    <submittedName>
        <fullName evidence="2">KGGVGR-motif variant AAA ATPase</fullName>
    </submittedName>
</protein>
<comment type="caution">
    <text evidence="2">The sequence shown here is derived from an EMBL/GenBank/DDBJ whole genome shotgun (WGS) entry which is preliminary data.</text>
</comment>
<accession>A0ABW7RPN1</accession>
<dbReference type="EMBL" id="JBIRGH010000042">
    <property type="protein sequence ID" value="MFH8590045.1"/>
    <property type="molecule type" value="Genomic_DNA"/>
</dbReference>
<evidence type="ECO:0000313" key="3">
    <source>
        <dbReference type="Proteomes" id="UP001610990"/>
    </source>
</evidence>
<dbReference type="RefSeq" id="WP_052857502.1">
    <property type="nucleotide sequence ID" value="NZ_CP108413.1"/>
</dbReference>
<dbReference type="SUPFAM" id="SSF52540">
    <property type="entry name" value="P-loop containing nucleoside triphosphate hydrolases"/>
    <property type="match status" value="1"/>
</dbReference>
<dbReference type="Gene3D" id="3.40.50.300">
    <property type="entry name" value="P-loop containing nucleotide triphosphate hydrolases"/>
    <property type="match status" value="1"/>
</dbReference>
<gene>
    <name evidence="2" type="ORF">ACH4GP_37700</name>
</gene>
<dbReference type="GeneID" id="97375638"/>
<dbReference type="InterPro" id="IPR050625">
    <property type="entry name" value="ParA/MinD_ATPase"/>
</dbReference>
<proteinExistence type="predicted"/>
<dbReference type="InterPro" id="IPR027417">
    <property type="entry name" value="P-loop_NTPase"/>
</dbReference>
<keyword evidence="3" id="KW-1185">Reference proteome</keyword>
<name>A0ABW7RPN1_9ACTN</name>
<dbReference type="InterPro" id="IPR002586">
    <property type="entry name" value="CobQ/CobB/MinD/ParA_Nub-bd_dom"/>
</dbReference>
<dbReference type="PANTHER" id="PTHR43384">
    <property type="entry name" value="SEPTUM SITE-DETERMINING PROTEIN MIND HOMOLOG, CHLOROPLASTIC-RELATED"/>
    <property type="match status" value="1"/>
</dbReference>
<evidence type="ECO:0000259" key="1">
    <source>
        <dbReference type="Pfam" id="PF01656"/>
    </source>
</evidence>
<organism evidence="2 3">
    <name type="scientific">Streptomyces celluloflavus</name>
    <dbReference type="NCBI Taxonomy" id="58344"/>
    <lineage>
        <taxon>Bacteria</taxon>
        <taxon>Bacillati</taxon>
        <taxon>Actinomycetota</taxon>
        <taxon>Actinomycetes</taxon>
        <taxon>Kitasatosporales</taxon>
        <taxon>Streptomycetaceae</taxon>
        <taxon>Streptomyces</taxon>
    </lineage>
</organism>
<feature type="domain" description="CobQ/CobB/MinD/ParA nucleotide binding" evidence="1">
    <location>
        <begin position="141"/>
        <end position="210"/>
    </location>
</feature>
<dbReference type="Pfam" id="PF01656">
    <property type="entry name" value="CbiA"/>
    <property type="match status" value="1"/>
</dbReference>
<dbReference type="NCBIfam" id="NF047398">
    <property type="entry name" value="AAA_KGGVGR"/>
    <property type="match status" value="1"/>
</dbReference>
<dbReference type="Proteomes" id="UP001610990">
    <property type="component" value="Unassembled WGS sequence"/>
</dbReference>